<gene>
    <name evidence="10" type="ORF">E9998_05685</name>
</gene>
<comment type="similarity">
    <text evidence="1">Belongs to the peptidase S66 family.</text>
</comment>
<dbReference type="OrthoDB" id="9807329at2"/>
<accession>A0A4S8PJV9</accession>
<dbReference type="InterPro" id="IPR040921">
    <property type="entry name" value="Peptidase_S66C"/>
</dbReference>
<dbReference type="InterPro" id="IPR027478">
    <property type="entry name" value="LdcA_N"/>
</dbReference>
<evidence type="ECO:0000313" key="10">
    <source>
        <dbReference type="EMBL" id="THV30960.1"/>
    </source>
</evidence>
<dbReference type="Pfam" id="PF02016">
    <property type="entry name" value="Peptidase_S66"/>
    <property type="match status" value="1"/>
</dbReference>
<name>A0A4S8PJV9_9ACTN</name>
<feature type="domain" description="LD-carboxypeptidase N-terminal" evidence="8">
    <location>
        <begin position="13"/>
        <end position="133"/>
    </location>
</feature>
<dbReference type="EMBL" id="STGX01000003">
    <property type="protein sequence ID" value="THV30960.1"/>
    <property type="molecule type" value="Genomic_DNA"/>
</dbReference>
<dbReference type="GO" id="GO:0008236">
    <property type="term" value="F:serine-type peptidase activity"/>
    <property type="evidence" value="ECO:0007669"/>
    <property type="project" value="UniProtKB-KW"/>
</dbReference>
<dbReference type="Proteomes" id="UP000305792">
    <property type="component" value="Unassembled WGS sequence"/>
</dbReference>
<reference evidence="10 11" key="1">
    <citation type="journal article" date="2018" name="Int. J. Syst. Evol. Microbiol.">
        <title>Glycomyces paridis sp. nov., isolated from the medicinal plant Paris polyphylla.</title>
        <authorList>
            <person name="Fang X.M."/>
            <person name="Bai J.L."/>
            <person name="Su J."/>
            <person name="Zhao L.L."/>
            <person name="Liu H.Y."/>
            <person name="Ma B.P."/>
            <person name="Zhang Y.Q."/>
            <person name="Yu L.Y."/>
        </authorList>
    </citation>
    <scope>NUCLEOTIDE SEQUENCE [LARGE SCALE GENOMIC DNA]</scope>
    <source>
        <strain evidence="10 11">CPCC 204357</strain>
    </source>
</reference>
<dbReference type="InterPro" id="IPR027461">
    <property type="entry name" value="Carboxypeptidase_A_C_sf"/>
</dbReference>
<feature type="compositionally biased region" description="Low complexity" evidence="7">
    <location>
        <begin position="13"/>
        <end position="24"/>
    </location>
</feature>
<evidence type="ECO:0000256" key="4">
    <source>
        <dbReference type="ARBA" id="ARBA00022801"/>
    </source>
</evidence>
<dbReference type="PANTHER" id="PTHR30237">
    <property type="entry name" value="MURAMOYLTETRAPEPTIDE CARBOXYPEPTIDASE"/>
    <property type="match status" value="1"/>
</dbReference>
<evidence type="ECO:0000256" key="7">
    <source>
        <dbReference type="SAM" id="MobiDB-lite"/>
    </source>
</evidence>
<dbReference type="InterPro" id="IPR029062">
    <property type="entry name" value="Class_I_gatase-like"/>
</dbReference>
<evidence type="ECO:0000313" key="11">
    <source>
        <dbReference type="Proteomes" id="UP000305792"/>
    </source>
</evidence>
<evidence type="ECO:0000256" key="5">
    <source>
        <dbReference type="ARBA" id="ARBA00022825"/>
    </source>
</evidence>
<keyword evidence="2 10" id="KW-0121">Carboxypeptidase</keyword>
<dbReference type="Gene3D" id="3.40.50.10740">
    <property type="entry name" value="Class I glutamine amidotransferase-like"/>
    <property type="match status" value="1"/>
</dbReference>
<dbReference type="GO" id="GO:0004180">
    <property type="term" value="F:carboxypeptidase activity"/>
    <property type="evidence" value="ECO:0007669"/>
    <property type="project" value="UniProtKB-KW"/>
</dbReference>
<proteinExistence type="inferred from homology"/>
<keyword evidence="11" id="KW-1185">Reference proteome</keyword>
<dbReference type="SUPFAM" id="SSF52317">
    <property type="entry name" value="Class I glutamine amidotransferase-like"/>
    <property type="match status" value="1"/>
</dbReference>
<evidence type="ECO:0000256" key="2">
    <source>
        <dbReference type="ARBA" id="ARBA00022645"/>
    </source>
</evidence>
<dbReference type="SUPFAM" id="SSF141986">
    <property type="entry name" value="LD-carboxypeptidase A C-terminal domain-like"/>
    <property type="match status" value="1"/>
</dbReference>
<feature type="active site" description="Charge relay system" evidence="6">
    <location>
        <position position="275"/>
    </location>
</feature>
<comment type="caution">
    <text evidence="10">The sequence shown here is derived from an EMBL/GenBank/DDBJ whole genome shotgun (WGS) entry which is preliminary data.</text>
</comment>
<dbReference type="PANTHER" id="PTHR30237:SF2">
    <property type="entry name" value="MUREIN TETRAPEPTIDE CARBOXYPEPTIDASE"/>
    <property type="match status" value="1"/>
</dbReference>
<dbReference type="Pfam" id="PF17676">
    <property type="entry name" value="Peptidase_S66C"/>
    <property type="match status" value="1"/>
</dbReference>
<feature type="active site" description="Charge relay system" evidence="6">
    <location>
        <position position="210"/>
    </location>
</feature>
<keyword evidence="4" id="KW-0378">Hydrolase</keyword>
<organism evidence="10 11">
    <name type="scientific">Glycomyces paridis</name>
    <dbReference type="NCBI Taxonomy" id="2126555"/>
    <lineage>
        <taxon>Bacteria</taxon>
        <taxon>Bacillati</taxon>
        <taxon>Actinomycetota</taxon>
        <taxon>Actinomycetes</taxon>
        <taxon>Glycomycetales</taxon>
        <taxon>Glycomycetaceae</taxon>
        <taxon>Glycomyces</taxon>
    </lineage>
</organism>
<keyword evidence="3" id="KW-0645">Protease</keyword>
<evidence type="ECO:0000259" key="9">
    <source>
        <dbReference type="Pfam" id="PF17676"/>
    </source>
</evidence>
<feature type="region of interest" description="Disordered" evidence="7">
    <location>
        <begin position="1"/>
        <end position="27"/>
    </location>
</feature>
<evidence type="ECO:0000259" key="8">
    <source>
        <dbReference type="Pfam" id="PF02016"/>
    </source>
</evidence>
<dbReference type="CDD" id="cd07025">
    <property type="entry name" value="Peptidase_S66"/>
    <property type="match status" value="1"/>
</dbReference>
<feature type="domain" description="LD-carboxypeptidase C-terminal" evidence="9">
    <location>
        <begin position="178"/>
        <end position="290"/>
    </location>
</feature>
<sequence>MRRPRRLVPGDRVAVVSPSSPSPADRMDAGLDVLRSWGLEPVLMPHARDLHERYDQLAGTDADRAADFTAAWADPSFAAVFAARGGYGANRMVDLVDWKRLRECEPKALIGFSDITTLHEAVALHLGTASVHGPLTTWSAFLADAANREHLRLTLFEPERVQKLHAPGSRAITGGTATGVTVGGCLMLLVGGIGTAEHRADLEGAILLIEDTDERPYRIDRMLTQLGRAGWFEGIAGIAVGSFTDCGPYEGVRTVLEDRLGGLGVPVVEEFGFGHCSPSLTVPLGLTATLDADAGTLVFAEPALH</sequence>
<dbReference type="InterPro" id="IPR003507">
    <property type="entry name" value="S66_fam"/>
</dbReference>
<protein>
    <submittedName>
        <fullName evidence="10">LD-carboxypeptidase</fullName>
    </submittedName>
</protein>
<keyword evidence="5" id="KW-0720">Serine protease</keyword>
<evidence type="ECO:0000256" key="3">
    <source>
        <dbReference type="ARBA" id="ARBA00022670"/>
    </source>
</evidence>
<evidence type="ECO:0000256" key="6">
    <source>
        <dbReference type="PIRSR" id="PIRSR028757-1"/>
    </source>
</evidence>
<dbReference type="Gene3D" id="3.50.30.60">
    <property type="entry name" value="LD-carboxypeptidase A C-terminal domain-like"/>
    <property type="match status" value="1"/>
</dbReference>
<dbReference type="AlphaFoldDB" id="A0A4S8PJV9"/>
<feature type="active site" description="Nucleophile" evidence="6">
    <location>
        <position position="113"/>
    </location>
</feature>
<dbReference type="InterPro" id="IPR040449">
    <property type="entry name" value="Peptidase_S66_N"/>
</dbReference>
<dbReference type="PIRSF" id="PIRSF028757">
    <property type="entry name" value="LD-carboxypeptidase"/>
    <property type="match status" value="1"/>
</dbReference>
<dbReference type="GO" id="GO:0006508">
    <property type="term" value="P:proteolysis"/>
    <property type="evidence" value="ECO:0007669"/>
    <property type="project" value="UniProtKB-KW"/>
</dbReference>
<evidence type="ECO:0000256" key="1">
    <source>
        <dbReference type="ARBA" id="ARBA00010233"/>
    </source>
</evidence>